<dbReference type="Gene3D" id="3.40.50.410">
    <property type="entry name" value="von Willebrand factor, type A domain"/>
    <property type="match status" value="1"/>
</dbReference>
<dbReference type="OrthoDB" id="9776116at2"/>
<dbReference type="EMBL" id="CP035704">
    <property type="protein sequence ID" value="QBB71990.1"/>
    <property type="molecule type" value="Genomic_DNA"/>
</dbReference>
<dbReference type="InterPro" id="IPR036465">
    <property type="entry name" value="vWFA_dom_sf"/>
</dbReference>
<organism evidence="2 3">
    <name type="scientific">Pseudolysobacter antarcticus</name>
    <dbReference type="NCBI Taxonomy" id="2511995"/>
    <lineage>
        <taxon>Bacteria</taxon>
        <taxon>Pseudomonadati</taxon>
        <taxon>Pseudomonadota</taxon>
        <taxon>Gammaproteobacteria</taxon>
        <taxon>Lysobacterales</taxon>
        <taxon>Rhodanobacteraceae</taxon>
        <taxon>Pseudolysobacter</taxon>
    </lineage>
</organism>
<dbReference type="KEGG" id="xbc:ELE36_17365"/>
<evidence type="ECO:0000313" key="3">
    <source>
        <dbReference type="Proteomes" id="UP000291562"/>
    </source>
</evidence>
<dbReference type="SUPFAM" id="SSF53300">
    <property type="entry name" value="vWA-like"/>
    <property type="match status" value="1"/>
</dbReference>
<accession>A0A411HND3</accession>
<proteinExistence type="predicted"/>
<dbReference type="PANTHER" id="PTHR33608">
    <property type="entry name" value="BLL2464 PROTEIN"/>
    <property type="match status" value="1"/>
</dbReference>
<sequence length="316" mass="34468">MMVVETDSARTRDAAVHVQLETLIALRLRARSLASALARRVSSVPAGAHGSRFRGRGVDYRESRIYQPGDDIRHMDWRVTARSGRPHTKLFEEERERSVLLIVDQNPSLHFGTRVRFKSVQLARAAALVAWATVQGGDRVGALGFGGGIHAEIKPGGGPRSALAVLRALRDWDNAASDTISPLSEALKRARRLAKPGTRVLLLSDGFSADADALAPLSLLAQHCDIAAVILSDTLELSAPPPGRYAVRSGGNTRLFDFARANVREQWSQTFAERRDGLLGLLQKRALPSIRIDTRDEPDRELARLLSGAVPLEKSA</sequence>
<evidence type="ECO:0000313" key="2">
    <source>
        <dbReference type="EMBL" id="QBB71990.1"/>
    </source>
</evidence>
<reference evidence="2 3" key="1">
    <citation type="submission" date="2019-01" db="EMBL/GenBank/DDBJ databases">
        <title>Pseudolysobacter antarctica gen. nov., sp. nov., isolated from Fildes Peninsula, Antarctica.</title>
        <authorList>
            <person name="Wei Z."/>
            <person name="Peng F."/>
        </authorList>
    </citation>
    <scope>NUCLEOTIDE SEQUENCE [LARGE SCALE GENOMIC DNA]</scope>
    <source>
        <strain evidence="2 3">AQ6-296</strain>
    </source>
</reference>
<keyword evidence="3" id="KW-1185">Reference proteome</keyword>
<dbReference type="Proteomes" id="UP000291562">
    <property type="component" value="Chromosome"/>
</dbReference>
<protein>
    <submittedName>
        <fullName evidence="2">DUF58 domain-containing protein</fullName>
    </submittedName>
</protein>
<gene>
    <name evidence="2" type="ORF">ELE36_17365</name>
</gene>
<evidence type="ECO:0000259" key="1">
    <source>
        <dbReference type="Pfam" id="PF01882"/>
    </source>
</evidence>
<feature type="domain" description="DUF58" evidence="1">
    <location>
        <begin position="62"/>
        <end position="275"/>
    </location>
</feature>
<dbReference type="Pfam" id="PF01882">
    <property type="entry name" value="DUF58"/>
    <property type="match status" value="1"/>
</dbReference>
<name>A0A411HND3_9GAMM</name>
<dbReference type="PANTHER" id="PTHR33608:SF12">
    <property type="entry name" value="DUF58 DOMAIN-CONTAINING PROTEIN"/>
    <property type="match status" value="1"/>
</dbReference>
<dbReference type="AlphaFoldDB" id="A0A411HND3"/>
<dbReference type="InterPro" id="IPR002881">
    <property type="entry name" value="DUF58"/>
</dbReference>